<dbReference type="RefSeq" id="WP_184538093.1">
    <property type="nucleotide sequence ID" value="NZ_JACHMP010000002.1"/>
</dbReference>
<dbReference type="AlphaFoldDB" id="A0A7W9MKM3"/>
<reference evidence="1 2" key="1">
    <citation type="submission" date="2020-08" db="EMBL/GenBank/DDBJ databases">
        <title>Sequencing the genomes of 1000 actinobacteria strains.</title>
        <authorList>
            <person name="Klenk H.-P."/>
        </authorList>
    </citation>
    <scope>NUCLEOTIDE SEQUENCE [LARGE SCALE GENOMIC DNA]</scope>
    <source>
        <strain evidence="1 2">DSM 46887</strain>
    </source>
</reference>
<comment type="caution">
    <text evidence="1">The sequence shown here is derived from an EMBL/GenBank/DDBJ whole genome shotgun (WGS) entry which is preliminary data.</text>
</comment>
<keyword evidence="2" id="KW-1185">Reference proteome</keyword>
<gene>
    <name evidence="1" type="ORF">F4562_006902</name>
</gene>
<dbReference type="Proteomes" id="UP000540685">
    <property type="component" value="Unassembled WGS sequence"/>
</dbReference>
<organism evidence="1 2">
    <name type="scientific">Streptosporangium becharense</name>
    <dbReference type="NCBI Taxonomy" id="1816182"/>
    <lineage>
        <taxon>Bacteria</taxon>
        <taxon>Bacillati</taxon>
        <taxon>Actinomycetota</taxon>
        <taxon>Actinomycetes</taxon>
        <taxon>Streptosporangiales</taxon>
        <taxon>Streptosporangiaceae</taxon>
        <taxon>Streptosporangium</taxon>
    </lineage>
</organism>
<accession>A0A7W9MKM3</accession>
<proteinExistence type="predicted"/>
<sequence>MTLTQDRAAELRALYPPWVIWQSDIGRWWAMRGGGLSLALRDRGAVATVDADDLESLTDLITTQEQIRREAS</sequence>
<name>A0A7W9MKM3_9ACTN</name>
<dbReference type="EMBL" id="JACHMP010000002">
    <property type="protein sequence ID" value="MBB5823753.1"/>
    <property type="molecule type" value="Genomic_DNA"/>
</dbReference>
<evidence type="ECO:0000313" key="2">
    <source>
        <dbReference type="Proteomes" id="UP000540685"/>
    </source>
</evidence>
<protein>
    <submittedName>
        <fullName evidence="1">Uncharacterized protein</fullName>
    </submittedName>
</protein>
<evidence type="ECO:0000313" key="1">
    <source>
        <dbReference type="EMBL" id="MBB5823753.1"/>
    </source>
</evidence>